<dbReference type="InterPro" id="IPR050721">
    <property type="entry name" value="Trk_Ktr_HKT_K-transport"/>
</dbReference>
<evidence type="ECO:0000259" key="3">
    <source>
        <dbReference type="PROSITE" id="PS51201"/>
    </source>
</evidence>
<keyword evidence="5" id="KW-0407">Ion channel</keyword>
<evidence type="ECO:0000256" key="2">
    <source>
        <dbReference type="SAM" id="Phobius"/>
    </source>
</evidence>
<dbReference type="Gene3D" id="3.40.50.720">
    <property type="entry name" value="NAD(P)-binding Rossmann-like Domain"/>
    <property type="match status" value="1"/>
</dbReference>
<evidence type="ECO:0000259" key="4">
    <source>
        <dbReference type="PROSITE" id="PS51202"/>
    </source>
</evidence>
<feature type="domain" description="RCK C-terminal" evidence="4">
    <location>
        <begin position="253"/>
        <end position="340"/>
    </location>
</feature>
<dbReference type="PANTHER" id="PTHR43833:SF9">
    <property type="entry name" value="POTASSIUM CHANNEL PROTEIN YUGO-RELATED"/>
    <property type="match status" value="1"/>
</dbReference>
<proteinExistence type="predicted"/>
<dbReference type="InterPro" id="IPR036291">
    <property type="entry name" value="NAD(P)-bd_dom_sf"/>
</dbReference>
<sequence>MSSLVRKIFHAKINVAIFLLFGIFILGILGFRVLSGYSWIDAVYMTVITITTIGFGEVQPLSAVEKFYVSIFILLSIIIVGYALSVISEHLLRKSNIGNLRYSRMRKTINTYEDHVIICGYGRNGRQAALKLKAYNKQFVIIDSDKEVIDDLIEKGISCIEGNATEDEILEEAGITRASTLLCALPNDSDNLFVVLSAKQLNHNLKIISRASRENSTKKLKLAGADNVIMPDRIGGDHMASLVVNPDLIEFLDNLSVTGEKDSINIEQIAFEFICPDERERSIAELDLRKQTGCSIIGYKSPTGDYIVNPEAKLIIKKGSKLILVGSTEQIRKMQDLYLK</sequence>
<dbReference type="GO" id="GO:0008324">
    <property type="term" value="F:monoatomic cation transmembrane transporter activity"/>
    <property type="evidence" value="ECO:0007669"/>
    <property type="project" value="InterPro"/>
</dbReference>
<dbReference type="AlphaFoldDB" id="A0A2W7JTS4"/>
<dbReference type="InterPro" id="IPR003148">
    <property type="entry name" value="RCK_N"/>
</dbReference>
<organism evidence="5 6">
    <name type="scientific">Mesonia algae</name>
    <dbReference type="NCBI Taxonomy" id="213248"/>
    <lineage>
        <taxon>Bacteria</taxon>
        <taxon>Pseudomonadati</taxon>
        <taxon>Bacteroidota</taxon>
        <taxon>Flavobacteriia</taxon>
        <taxon>Flavobacteriales</taxon>
        <taxon>Flavobacteriaceae</taxon>
        <taxon>Mesonia</taxon>
    </lineage>
</organism>
<dbReference type="Pfam" id="PF02254">
    <property type="entry name" value="TrkA_N"/>
    <property type="match status" value="1"/>
</dbReference>
<dbReference type="InterPro" id="IPR006037">
    <property type="entry name" value="RCK_C"/>
</dbReference>
<dbReference type="PROSITE" id="PS51202">
    <property type="entry name" value="RCK_C"/>
    <property type="match status" value="1"/>
</dbReference>
<comment type="caution">
    <text evidence="5">The sequence shown here is derived from an EMBL/GenBank/DDBJ whole genome shotgun (WGS) entry which is preliminary data.</text>
</comment>
<accession>A0A2W7JTS4</accession>
<gene>
    <name evidence="5" type="ORF">LX95_02519</name>
</gene>
<feature type="transmembrane region" description="Helical" evidence="2">
    <location>
        <begin position="67"/>
        <end position="87"/>
    </location>
</feature>
<evidence type="ECO:0000313" key="6">
    <source>
        <dbReference type="Proteomes" id="UP000249542"/>
    </source>
</evidence>
<dbReference type="Proteomes" id="UP000249542">
    <property type="component" value="Unassembled WGS sequence"/>
</dbReference>
<comment type="subcellular location">
    <subcellularLocation>
        <location evidence="1">Cell membrane</location>
        <topology evidence="1">Multi-pass membrane protein</topology>
    </subcellularLocation>
</comment>
<keyword evidence="6" id="KW-1185">Reference proteome</keyword>
<dbReference type="SUPFAM" id="SSF116726">
    <property type="entry name" value="TrkA C-terminal domain-like"/>
    <property type="match status" value="1"/>
</dbReference>
<dbReference type="InterPro" id="IPR013099">
    <property type="entry name" value="K_chnl_dom"/>
</dbReference>
<dbReference type="GO" id="GO:0005886">
    <property type="term" value="C:plasma membrane"/>
    <property type="evidence" value="ECO:0007669"/>
    <property type="project" value="UniProtKB-SubCell"/>
</dbReference>
<dbReference type="Gene3D" id="1.10.287.70">
    <property type="match status" value="1"/>
</dbReference>
<keyword evidence="2" id="KW-0812">Transmembrane</keyword>
<feature type="domain" description="RCK N-terminal" evidence="3">
    <location>
        <begin position="113"/>
        <end position="230"/>
    </location>
</feature>
<keyword evidence="2" id="KW-1133">Transmembrane helix</keyword>
<dbReference type="PANTHER" id="PTHR43833">
    <property type="entry name" value="POTASSIUM CHANNEL PROTEIN 2-RELATED-RELATED"/>
    <property type="match status" value="1"/>
</dbReference>
<dbReference type="InterPro" id="IPR036721">
    <property type="entry name" value="RCK_C_sf"/>
</dbReference>
<dbReference type="Pfam" id="PF07885">
    <property type="entry name" value="Ion_trans_2"/>
    <property type="match status" value="1"/>
</dbReference>
<feature type="transmembrane region" description="Helical" evidence="2">
    <location>
        <begin position="37"/>
        <end position="55"/>
    </location>
</feature>
<keyword evidence="5" id="KW-0813">Transport</keyword>
<keyword evidence="2" id="KW-0472">Membrane</keyword>
<feature type="transmembrane region" description="Helical" evidence="2">
    <location>
        <begin position="12"/>
        <end position="31"/>
    </location>
</feature>
<dbReference type="RefSeq" id="WP_111541785.1">
    <property type="nucleotide sequence ID" value="NZ_QKYV01000007.1"/>
</dbReference>
<dbReference type="SUPFAM" id="SSF81324">
    <property type="entry name" value="Voltage-gated potassium channels"/>
    <property type="match status" value="1"/>
</dbReference>
<name>A0A2W7JTS4_9FLAO</name>
<evidence type="ECO:0000313" key="5">
    <source>
        <dbReference type="EMBL" id="PZW38850.1"/>
    </source>
</evidence>
<dbReference type="PROSITE" id="PS51201">
    <property type="entry name" value="RCK_N"/>
    <property type="match status" value="1"/>
</dbReference>
<evidence type="ECO:0000256" key="1">
    <source>
        <dbReference type="ARBA" id="ARBA00004651"/>
    </source>
</evidence>
<dbReference type="SUPFAM" id="SSF51735">
    <property type="entry name" value="NAD(P)-binding Rossmann-fold domains"/>
    <property type="match status" value="1"/>
</dbReference>
<dbReference type="Pfam" id="PF02080">
    <property type="entry name" value="TrkA_C"/>
    <property type="match status" value="1"/>
</dbReference>
<dbReference type="GO" id="GO:0006813">
    <property type="term" value="P:potassium ion transport"/>
    <property type="evidence" value="ECO:0007669"/>
    <property type="project" value="InterPro"/>
</dbReference>
<keyword evidence="5" id="KW-0406">Ion transport</keyword>
<dbReference type="EMBL" id="QKYV01000007">
    <property type="protein sequence ID" value="PZW38850.1"/>
    <property type="molecule type" value="Genomic_DNA"/>
</dbReference>
<dbReference type="Gene3D" id="3.30.70.1450">
    <property type="entry name" value="Regulator of K+ conductance, C-terminal domain"/>
    <property type="match status" value="1"/>
</dbReference>
<protein>
    <submittedName>
        <fullName evidence="5">Voltage-gated potassium channel</fullName>
    </submittedName>
</protein>
<reference evidence="5 6" key="1">
    <citation type="submission" date="2018-06" db="EMBL/GenBank/DDBJ databases">
        <title>Genomic Encyclopedia of Archaeal and Bacterial Type Strains, Phase II (KMG-II): from individual species to whole genera.</title>
        <authorList>
            <person name="Goeker M."/>
        </authorList>
    </citation>
    <scope>NUCLEOTIDE SEQUENCE [LARGE SCALE GENOMIC DNA]</scope>
    <source>
        <strain evidence="5 6">DSM 15361</strain>
    </source>
</reference>